<feature type="transmembrane region" description="Helical" evidence="1">
    <location>
        <begin position="156"/>
        <end position="176"/>
    </location>
</feature>
<evidence type="ECO:0000313" key="2">
    <source>
        <dbReference type="EMBL" id="KAK4473426.1"/>
    </source>
</evidence>
<accession>A0AAE2D6R3</accession>
<dbReference type="CDD" id="cd00063">
    <property type="entry name" value="FN3"/>
    <property type="match status" value="1"/>
</dbReference>
<dbReference type="AlphaFoldDB" id="A0AAE2D6R3"/>
<reference evidence="2" key="2">
    <citation type="journal article" date="2023" name="Infect Dis Poverty">
        <title>Chromosome-scale genome of the human blood fluke Schistosoma mekongi and its implications for public health.</title>
        <authorList>
            <person name="Zhou M."/>
            <person name="Xu L."/>
            <person name="Xu D."/>
            <person name="Chen W."/>
            <person name="Khan J."/>
            <person name="Hu Y."/>
            <person name="Huang H."/>
            <person name="Wei H."/>
            <person name="Zhang Y."/>
            <person name="Chusongsang P."/>
            <person name="Tanasarnprasert K."/>
            <person name="Hu X."/>
            <person name="Limpanont Y."/>
            <person name="Lv Z."/>
        </authorList>
    </citation>
    <scope>NUCLEOTIDE SEQUENCE</scope>
    <source>
        <strain evidence="2">LV_2022a</strain>
    </source>
</reference>
<sequence length="556" mass="64560">MNYYSSVTIYYLIIWCIFSTNFMKINAYKSENLLQNQWLNNIQDSDLRQAIEEENITEEQLRDPYQFDRLLKRLIFLSPKNLRRFMKVLREWNNLSQRISSTLFISSLFQIKYRLSSQANTEQSTNEIVIVLSGILVRVRCFSRNMFCFRAPQTDLSYYLLLTMKLMFITFGLFPISSKTTQQNSLQLILKNYSILLFNNTSCIQNLTTNPYELANCNEQIIKFLNSTSLGSTACSTCTNNFVCITPANYSILEQIGSYCEQTVINTTYFQISQEKLDQIIKSMDSYGKKLISPDTKKYLGDSVYSPFHIICTICTRNYSMMDKLLKVTNLMNKSNCTDNYHDCEIPLPLLQYKNVLFLCVNCSQNNTITVVQTINSTFSFTQLFDIVMQTSLEVENEFHQLFTPPSVNVTSFCSVDNVALNEGEQNNYTLIRKNASSAYTQIHSKAEQIKLSRRKRNSEPNTNDIYSTMHSHLLPPRNLQIVPLSFGSLNISWIPAKVNEQFITHYELILFSLNEKSDSLYDHCFRTHTRYNHTGHHVYLAPFSSQNRQVFINVT</sequence>
<gene>
    <name evidence="2" type="ORF">MN116_002797</name>
</gene>
<evidence type="ECO:0008006" key="4">
    <source>
        <dbReference type="Google" id="ProtNLM"/>
    </source>
</evidence>
<dbReference type="InterPro" id="IPR036116">
    <property type="entry name" value="FN3_sf"/>
</dbReference>
<evidence type="ECO:0000256" key="1">
    <source>
        <dbReference type="SAM" id="Phobius"/>
    </source>
</evidence>
<proteinExistence type="predicted"/>
<dbReference type="InterPro" id="IPR003961">
    <property type="entry name" value="FN3_dom"/>
</dbReference>
<reference evidence="2" key="1">
    <citation type="submission" date="2022-04" db="EMBL/GenBank/DDBJ databases">
        <authorList>
            <person name="Xu L."/>
            <person name="Lv Z."/>
        </authorList>
    </citation>
    <scope>NUCLEOTIDE SEQUENCE</scope>
    <source>
        <strain evidence="2">LV_2022a</strain>
    </source>
</reference>
<comment type="caution">
    <text evidence="2">The sequence shown here is derived from an EMBL/GenBank/DDBJ whole genome shotgun (WGS) entry which is preliminary data.</text>
</comment>
<keyword evidence="1" id="KW-0812">Transmembrane</keyword>
<protein>
    <recommendedName>
        <fullName evidence="4">Fibronectin type-III domain-containing protein</fullName>
    </recommendedName>
</protein>
<organism evidence="2 3">
    <name type="scientific">Schistosoma mekongi</name>
    <name type="common">Parasitic worm</name>
    <dbReference type="NCBI Taxonomy" id="38744"/>
    <lineage>
        <taxon>Eukaryota</taxon>
        <taxon>Metazoa</taxon>
        <taxon>Spiralia</taxon>
        <taxon>Lophotrochozoa</taxon>
        <taxon>Platyhelminthes</taxon>
        <taxon>Trematoda</taxon>
        <taxon>Digenea</taxon>
        <taxon>Strigeidida</taxon>
        <taxon>Schistosomatoidea</taxon>
        <taxon>Schistosomatidae</taxon>
        <taxon>Schistosoma</taxon>
    </lineage>
</organism>
<keyword evidence="1" id="KW-0472">Membrane</keyword>
<dbReference type="SUPFAM" id="SSF49265">
    <property type="entry name" value="Fibronectin type III"/>
    <property type="match status" value="1"/>
</dbReference>
<dbReference type="Proteomes" id="UP001292079">
    <property type="component" value="Unassembled WGS sequence"/>
</dbReference>
<keyword evidence="3" id="KW-1185">Reference proteome</keyword>
<evidence type="ECO:0000313" key="3">
    <source>
        <dbReference type="Proteomes" id="UP001292079"/>
    </source>
</evidence>
<feature type="transmembrane region" description="Helical" evidence="1">
    <location>
        <begin position="6"/>
        <end position="23"/>
    </location>
</feature>
<keyword evidence="1" id="KW-1133">Transmembrane helix</keyword>
<feature type="non-terminal residue" evidence="2">
    <location>
        <position position="556"/>
    </location>
</feature>
<dbReference type="EMBL" id="JALJAT010000002">
    <property type="protein sequence ID" value="KAK4473426.1"/>
    <property type="molecule type" value="Genomic_DNA"/>
</dbReference>
<name>A0AAE2D6R3_SCHME</name>